<dbReference type="InterPro" id="IPR001128">
    <property type="entry name" value="Cyt_P450"/>
</dbReference>
<dbReference type="Proteomes" id="UP001634007">
    <property type="component" value="Unassembled WGS sequence"/>
</dbReference>
<evidence type="ECO:0000256" key="3">
    <source>
        <dbReference type="ARBA" id="ARBA00023004"/>
    </source>
</evidence>
<protein>
    <recommendedName>
        <fullName evidence="6">Cytochrome P450</fullName>
    </recommendedName>
</protein>
<comment type="similarity">
    <text evidence="1">Belongs to the cytochrome P450 family.</text>
</comment>
<keyword evidence="3" id="KW-0408">Iron</keyword>
<dbReference type="AlphaFoldDB" id="A0ABD3IT68"/>
<comment type="caution">
    <text evidence="4">The sequence shown here is derived from an EMBL/GenBank/DDBJ whole genome shotgun (WGS) entry which is preliminary data.</text>
</comment>
<evidence type="ECO:0008006" key="6">
    <source>
        <dbReference type="Google" id="ProtNLM"/>
    </source>
</evidence>
<dbReference type="PANTHER" id="PTHR24286">
    <property type="entry name" value="CYTOCHROME P450 26"/>
    <property type="match status" value="1"/>
</dbReference>
<gene>
    <name evidence="4" type="ORF">ACJRO7_009069</name>
</gene>
<sequence length="394" mass="45099">MSFTYLIFATFLLASIVLLIIFSEDPKNKKSQTLSFLKAQRNEQGAKWVEERVSKYGSVFKTSLMGSPTVIIIDDDVLAAKPRTSQAIAGKNNLFDLTGSSYRKPNSRKTRERDTIKVVFMKKLTFNVAYDILFDIKDEFTKERLFNDLSLAFKAIWSLPLNVPGPVFWKGLQARLRIMDRVLPILRKRKEEISAGMVDPKSDVMSCLLVLRDENEEPIDEETIVDDLIVYPWRVAEELIRLIPIVFGSFRKALKNISFGGYDIPKGWRVMWVACGTHMDDNVFERPNEFEPSRYESPLRLIPPFTYVPSGGGLRTCIGNEFERVEMLTVTQSLLVGYEWGNWSRRRPSLANPCLFPPWACRSRSSPSPSKVLLSIKMHVDIICQVSCFCTRVI</sequence>
<dbReference type="PANTHER" id="PTHR24286:SF256">
    <property type="entry name" value="CYTOCHROME P450 FAMILY PROTEIN"/>
    <property type="match status" value="1"/>
</dbReference>
<dbReference type="SUPFAM" id="SSF48264">
    <property type="entry name" value="Cytochrome P450"/>
    <property type="match status" value="1"/>
</dbReference>
<dbReference type="Pfam" id="PF00067">
    <property type="entry name" value="p450"/>
    <property type="match status" value="1"/>
</dbReference>
<organism evidence="4 5">
    <name type="scientific">Eucalyptus globulus</name>
    <name type="common">Tasmanian blue gum</name>
    <dbReference type="NCBI Taxonomy" id="34317"/>
    <lineage>
        <taxon>Eukaryota</taxon>
        <taxon>Viridiplantae</taxon>
        <taxon>Streptophyta</taxon>
        <taxon>Embryophyta</taxon>
        <taxon>Tracheophyta</taxon>
        <taxon>Spermatophyta</taxon>
        <taxon>Magnoliopsida</taxon>
        <taxon>eudicotyledons</taxon>
        <taxon>Gunneridae</taxon>
        <taxon>Pentapetalae</taxon>
        <taxon>rosids</taxon>
        <taxon>malvids</taxon>
        <taxon>Myrtales</taxon>
        <taxon>Myrtaceae</taxon>
        <taxon>Myrtoideae</taxon>
        <taxon>Eucalypteae</taxon>
        <taxon>Eucalyptus</taxon>
    </lineage>
</organism>
<evidence type="ECO:0000313" key="4">
    <source>
        <dbReference type="EMBL" id="KAL3717571.1"/>
    </source>
</evidence>
<accession>A0ABD3IT68</accession>
<name>A0ABD3IT68_EUCGL</name>
<dbReference type="EMBL" id="JBJKBG010000011">
    <property type="protein sequence ID" value="KAL3717571.1"/>
    <property type="molecule type" value="Genomic_DNA"/>
</dbReference>
<keyword evidence="2" id="KW-0479">Metal-binding</keyword>
<evidence type="ECO:0000256" key="1">
    <source>
        <dbReference type="ARBA" id="ARBA00010617"/>
    </source>
</evidence>
<dbReference type="InterPro" id="IPR036396">
    <property type="entry name" value="Cyt_P450_sf"/>
</dbReference>
<reference evidence="4 5" key="1">
    <citation type="submission" date="2024-11" db="EMBL/GenBank/DDBJ databases">
        <title>Chromosome-level genome assembly of Eucalyptus globulus Labill. provides insights into its genome evolution.</title>
        <authorList>
            <person name="Li X."/>
        </authorList>
    </citation>
    <scope>NUCLEOTIDE SEQUENCE [LARGE SCALE GENOMIC DNA]</scope>
    <source>
        <strain evidence="4">CL2024</strain>
        <tissue evidence="4">Fresh tender leaves</tissue>
    </source>
</reference>
<evidence type="ECO:0000313" key="5">
    <source>
        <dbReference type="Proteomes" id="UP001634007"/>
    </source>
</evidence>
<proteinExistence type="inferred from homology"/>
<dbReference type="GO" id="GO:0046872">
    <property type="term" value="F:metal ion binding"/>
    <property type="evidence" value="ECO:0007669"/>
    <property type="project" value="UniProtKB-KW"/>
</dbReference>
<evidence type="ECO:0000256" key="2">
    <source>
        <dbReference type="ARBA" id="ARBA00022723"/>
    </source>
</evidence>
<keyword evidence="5" id="KW-1185">Reference proteome</keyword>
<dbReference type="Gene3D" id="1.10.630.10">
    <property type="entry name" value="Cytochrome P450"/>
    <property type="match status" value="2"/>
</dbReference>